<dbReference type="AlphaFoldDB" id="M4BYG3"/>
<evidence type="ECO:0000313" key="3">
    <source>
        <dbReference type="Proteomes" id="UP000011713"/>
    </source>
</evidence>
<evidence type="ECO:0000313" key="2">
    <source>
        <dbReference type="EnsemblProtists" id="HpaP811611"/>
    </source>
</evidence>
<dbReference type="Proteomes" id="UP000011713">
    <property type="component" value="Unassembled WGS sequence"/>
</dbReference>
<sequence length="222" mass="24486">MESPICSRSTGQDLWVAGSPASCFIHQFALDSNPPYPNEPFNPVMKVFYIRALYAGSVLSAISDHAYGGIEPDVAATAARRMDREVIERQLRTSADVKIDQEERMNFRAPSSIESGISTVHSPQSSLASVDSEALQAQIGQVIDSLGHVEKAKAVLMKLRKDDATSEQLGDAIETLKILIKRGQVPPKVGKTQAQIDENQDSLHRAKMILEHTMMRKKIKDE</sequence>
<reference evidence="3" key="1">
    <citation type="journal article" date="2010" name="Science">
        <title>Signatures of adaptation to obligate biotrophy in the Hyaloperonospora arabidopsidis genome.</title>
        <authorList>
            <person name="Baxter L."/>
            <person name="Tripathy S."/>
            <person name="Ishaque N."/>
            <person name="Boot N."/>
            <person name="Cabral A."/>
            <person name="Kemen E."/>
            <person name="Thines M."/>
            <person name="Ah-Fong A."/>
            <person name="Anderson R."/>
            <person name="Badejoko W."/>
            <person name="Bittner-Eddy P."/>
            <person name="Boore J.L."/>
            <person name="Chibucos M.C."/>
            <person name="Coates M."/>
            <person name="Dehal P."/>
            <person name="Delehaunty K."/>
            <person name="Dong S."/>
            <person name="Downton P."/>
            <person name="Dumas B."/>
            <person name="Fabro G."/>
            <person name="Fronick C."/>
            <person name="Fuerstenberg S.I."/>
            <person name="Fulton L."/>
            <person name="Gaulin E."/>
            <person name="Govers F."/>
            <person name="Hughes L."/>
            <person name="Humphray S."/>
            <person name="Jiang R.H."/>
            <person name="Judelson H."/>
            <person name="Kamoun S."/>
            <person name="Kyung K."/>
            <person name="Meijer H."/>
            <person name="Minx P."/>
            <person name="Morris P."/>
            <person name="Nelson J."/>
            <person name="Phuntumart V."/>
            <person name="Qutob D."/>
            <person name="Rehmany A."/>
            <person name="Rougon-Cardoso A."/>
            <person name="Ryden P."/>
            <person name="Torto-Alalibo T."/>
            <person name="Studholme D."/>
            <person name="Wang Y."/>
            <person name="Win J."/>
            <person name="Wood J."/>
            <person name="Clifton S.W."/>
            <person name="Rogers J."/>
            <person name="Van den Ackerveken G."/>
            <person name="Jones J.D."/>
            <person name="McDowell J.M."/>
            <person name="Beynon J."/>
            <person name="Tyler B.M."/>
        </authorList>
    </citation>
    <scope>NUCLEOTIDE SEQUENCE [LARGE SCALE GENOMIC DNA]</scope>
    <source>
        <strain evidence="3">Emoy2</strain>
    </source>
</reference>
<dbReference type="EnsemblProtists" id="HpaT811611">
    <property type="protein sequence ID" value="HpaP811611"/>
    <property type="gene ID" value="HpaG811611"/>
</dbReference>
<accession>M4BYG3</accession>
<dbReference type="EMBL" id="AB922549">
    <property type="protein sequence ID" value="BAP69125.1"/>
    <property type="molecule type" value="mRNA"/>
</dbReference>
<proteinExistence type="evidence at transcript level"/>
<dbReference type="HOGENOM" id="CLU_1247440_0_0_1"/>
<reference evidence="1" key="2">
    <citation type="journal article" date="2014" name="PLoS Pathog.">
        <title>Expression profiling during arabidopsis/downy mildew interaction reveals a highly-expressed effector that attenuates responses to salicylic acid.</title>
        <authorList>
            <person name="Asai S."/>
            <person name="Rallapalli G."/>
            <person name="Piquerez S.J.M."/>
            <person name="Caillaud M.C."/>
            <person name="Furzer O.J."/>
            <person name="Ishaque N."/>
            <person name="Wirthmueller L."/>
            <person name="Fabro G."/>
            <person name="Shirasu K."/>
            <person name="Jones J.D.G."/>
        </authorList>
    </citation>
    <scope>NUCLEOTIDE SEQUENCE</scope>
    <source>
        <strain evidence="1">Emoy2</strain>
    </source>
</reference>
<dbReference type="InParanoid" id="M4BYG3"/>
<keyword evidence="3" id="KW-1185">Reference proteome</keyword>
<organism evidence="2 3">
    <name type="scientific">Hyaloperonospora arabidopsidis (strain Emoy2)</name>
    <name type="common">Downy mildew agent</name>
    <name type="synonym">Peronospora arabidopsidis</name>
    <dbReference type="NCBI Taxonomy" id="559515"/>
    <lineage>
        <taxon>Eukaryota</taxon>
        <taxon>Sar</taxon>
        <taxon>Stramenopiles</taxon>
        <taxon>Oomycota</taxon>
        <taxon>Peronosporomycetes</taxon>
        <taxon>Peronosporales</taxon>
        <taxon>Peronosporaceae</taxon>
        <taxon>Hyaloperonospora</taxon>
    </lineage>
</organism>
<dbReference type="EMBL" id="JH598045">
    <property type="status" value="NOT_ANNOTATED_CDS"/>
    <property type="molecule type" value="Genomic_DNA"/>
</dbReference>
<reference evidence="2" key="3">
    <citation type="submission" date="2015-06" db="UniProtKB">
        <authorList>
            <consortium name="EnsemblProtists"/>
        </authorList>
    </citation>
    <scope>IDENTIFICATION</scope>
    <source>
        <strain evidence="2">Emoy2</strain>
    </source>
</reference>
<dbReference type="VEuPathDB" id="FungiDB:HpaG811611"/>
<name>M4BYG3_HYAAE</name>
<protein>
    <submittedName>
        <fullName evidence="1">RxLR effector candidate protein</fullName>
    </submittedName>
</protein>
<gene>
    <name evidence="1" type="primary">HaRxLL464b</name>
</gene>
<evidence type="ECO:0000313" key="1">
    <source>
        <dbReference type="EMBL" id="BAP69125.1"/>
    </source>
</evidence>